<gene>
    <name evidence="1" type="ORF">GCM10010383_74760</name>
</gene>
<dbReference type="EMBL" id="BMWC01000018">
    <property type="protein sequence ID" value="GGX33527.1"/>
    <property type="molecule type" value="Genomic_DNA"/>
</dbReference>
<protein>
    <submittedName>
        <fullName evidence="1">Uncharacterized protein</fullName>
    </submittedName>
</protein>
<evidence type="ECO:0000313" key="2">
    <source>
        <dbReference type="Proteomes" id="UP000617743"/>
    </source>
</evidence>
<dbReference type="Proteomes" id="UP000617743">
    <property type="component" value="Unassembled WGS sequence"/>
</dbReference>
<dbReference type="InterPro" id="IPR045592">
    <property type="entry name" value="DUF6461"/>
</dbReference>
<name>A0ABQ2XUC2_9ACTN</name>
<comment type="caution">
    <text evidence="1">The sequence shown here is derived from an EMBL/GenBank/DDBJ whole genome shotgun (WGS) entry which is preliminary data.</text>
</comment>
<reference evidence="2" key="1">
    <citation type="journal article" date="2019" name="Int. J. Syst. Evol. Microbiol.">
        <title>The Global Catalogue of Microorganisms (GCM) 10K type strain sequencing project: providing services to taxonomists for standard genome sequencing and annotation.</title>
        <authorList>
            <consortium name="The Broad Institute Genomics Platform"/>
            <consortium name="The Broad Institute Genome Sequencing Center for Infectious Disease"/>
            <person name="Wu L."/>
            <person name="Ma J."/>
        </authorList>
    </citation>
    <scope>NUCLEOTIDE SEQUENCE [LARGE SCALE GENOMIC DNA]</scope>
    <source>
        <strain evidence="2">JCM 4866</strain>
    </source>
</reference>
<evidence type="ECO:0000313" key="1">
    <source>
        <dbReference type="EMBL" id="GGX33527.1"/>
    </source>
</evidence>
<sequence>MRRMPEWMHVADPVLESGGHDEVNLVFARGMGLDVLVEGLRGLRREALVSGEGNGWVWVVHDMVNADVEDYDPVSYGRICAGAELVVFVTEPCSVKAHPPHFEYYRDGRLITCFSFEDLTQRPGDDPDYLSAELLAAKLIGPDAECDKADEAEHDCFDHHYEDHDRIVRAVAGFFALPSPPLSPAVTAP</sequence>
<organism evidence="1 2">
    <name type="scientific">Streptomyces lomondensis</name>
    <dbReference type="NCBI Taxonomy" id="68229"/>
    <lineage>
        <taxon>Bacteria</taxon>
        <taxon>Bacillati</taxon>
        <taxon>Actinomycetota</taxon>
        <taxon>Actinomycetes</taxon>
        <taxon>Kitasatosporales</taxon>
        <taxon>Streptomycetaceae</taxon>
        <taxon>Streptomyces</taxon>
    </lineage>
</organism>
<proteinExistence type="predicted"/>
<dbReference type="Pfam" id="PF20062">
    <property type="entry name" value="DUF6461"/>
    <property type="match status" value="1"/>
</dbReference>
<keyword evidence="2" id="KW-1185">Reference proteome</keyword>
<accession>A0ABQ2XUC2</accession>